<name>A0ABR2I4X0_9EUKA</name>
<evidence type="ECO:0000313" key="1">
    <source>
        <dbReference type="EMBL" id="KAK8857443.1"/>
    </source>
</evidence>
<protein>
    <submittedName>
        <fullName evidence="1">Uncharacterized protein</fullName>
    </submittedName>
</protein>
<proteinExistence type="predicted"/>
<sequence length="422" mass="49084">MHESALNNCQKLKVIDIPEELNFNLSNNAFFSKFRYLTKLKDHQFGNIIQKAGILTFLCYHEKSLQNAINELDLPKTANIQKMFWSKFSVKLNDFFNCMNNCDIYLLQPSIGLMCAYRIIEQKLLLNDMYLELLDPSNCSKFEFNFIRKYSDQNSFLHNFNSYCNFTGNKSINIYDCKLSKEIDKHKETFPDFFEYVEEINDSYPEVFKQIPLIKQLAVNNNLSLVFLCGKSFIEHPGKYSFHLHGTMMPCVRDFNTGFICFNEKNKSKFPDNFENVLQYILQNNPLYKNVNELNNDNIEFTRRLTNKVSISNALVIEPENEINKTPGSKKVEDKIYVGVSSKSDGSTIQLPFEVALASLFPVLFPNGPLKEIPGKTLRKKVQNLLLSSKRYRCGPVAANLILFCFDLIEKDENYYFQKFVK</sequence>
<keyword evidence="2" id="KW-1185">Reference proteome</keyword>
<dbReference type="Proteomes" id="UP001470230">
    <property type="component" value="Unassembled WGS sequence"/>
</dbReference>
<reference evidence="1 2" key="1">
    <citation type="submission" date="2024-04" db="EMBL/GenBank/DDBJ databases">
        <title>Tritrichomonas musculus Genome.</title>
        <authorList>
            <person name="Alves-Ferreira E."/>
            <person name="Grigg M."/>
            <person name="Lorenzi H."/>
            <person name="Galac M."/>
        </authorList>
    </citation>
    <scope>NUCLEOTIDE SEQUENCE [LARGE SCALE GENOMIC DNA]</scope>
    <source>
        <strain evidence="1 2">EAF2021</strain>
    </source>
</reference>
<accession>A0ABR2I4X0</accession>
<comment type="caution">
    <text evidence="1">The sequence shown here is derived from an EMBL/GenBank/DDBJ whole genome shotgun (WGS) entry which is preliminary data.</text>
</comment>
<dbReference type="EMBL" id="JAPFFF010000020">
    <property type="protein sequence ID" value="KAK8857443.1"/>
    <property type="molecule type" value="Genomic_DNA"/>
</dbReference>
<gene>
    <name evidence="1" type="ORF">M9Y10_015848</name>
</gene>
<evidence type="ECO:0000313" key="2">
    <source>
        <dbReference type="Proteomes" id="UP001470230"/>
    </source>
</evidence>
<organism evidence="1 2">
    <name type="scientific">Tritrichomonas musculus</name>
    <dbReference type="NCBI Taxonomy" id="1915356"/>
    <lineage>
        <taxon>Eukaryota</taxon>
        <taxon>Metamonada</taxon>
        <taxon>Parabasalia</taxon>
        <taxon>Tritrichomonadida</taxon>
        <taxon>Tritrichomonadidae</taxon>
        <taxon>Tritrichomonas</taxon>
    </lineage>
</organism>